<dbReference type="AlphaFoldDB" id="A0AA88E5G1"/>
<organism evidence="7 8">
    <name type="scientific">Ficus carica</name>
    <name type="common">Common fig</name>
    <dbReference type="NCBI Taxonomy" id="3494"/>
    <lineage>
        <taxon>Eukaryota</taxon>
        <taxon>Viridiplantae</taxon>
        <taxon>Streptophyta</taxon>
        <taxon>Embryophyta</taxon>
        <taxon>Tracheophyta</taxon>
        <taxon>Spermatophyta</taxon>
        <taxon>Magnoliopsida</taxon>
        <taxon>eudicotyledons</taxon>
        <taxon>Gunneridae</taxon>
        <taxon>Pentapetalae</taxon>
        <taxon>rosids</taxon>
        <taxon>fabids</taxon>
        <taxon>Rosales</taxon>
        <taxon>Moraceae</taxon>
        <taxon>Ficeae</taxon>
        <taxon>Ficus</taxon>
    </lineage>
</organism>
<dbReference type="Proteomes" id="UP001187192">
    <property type="component" value="Unassembled WGS sequence"/>
</dbReference>
<dbReference type="SUPFAM" id="SSF48576">
    <property type="entry name" value="Terpenoid synthases"/>
    <property type="match status" value="1"/>
</dbReference>
<proteinExistence type="predicted"/>
<evidence type="ECO:0000256" key="4">
    <source>
        <dbReference type="ARBA" id="ARBA00023239"/>
    </source>
</evidence>
<dbReference type="InterPro" id="IPR008930">
    <property type="entry name" value="Terpenoid_cyclase/PrenylTrfase"/>
</dbReference>
<dbReference type="SFLD" id="SFLDS00005">
    <property type="entry name" value="Isoprenoid_Synthase_Type_I"/>
    <property type="match status" value="1"/>
</dbReference>
<dbReference type="GO" id="GO:0010333">
    <property type="term" value="F:terpene synthase activity"/>
    <property type="evidence" value="ECO:0007669"/>
    <property type="project" value="InterPro"/>
</dbReference>
<dbReference type="Pfam" id="PF01397">
    <property type="entry name" value="Terpene_synth"/>
    <property type="match status" value="1"/>
</dbReference>
<dbReference type="EMBL" id="BTGU01000618">
    <property type="protein sequence ID" value="GMN68457.1"/>
    <property type="molecule type" value="Genomic_DNA"/>
</dbReference>
<dbReference type="InterPro" id="IPR001906">
    <property type="entry name" value="Terpene_synth_N"/>
</dbReference>
<dbReference type="SUPFAM" id="SSF48239">
    <property type="entry name" value="Terpenoid cyclases/Protein prenyltransferases"/>
    <property type="match status" value="1"/>
</dbReference>
<name>A0AA88E5G1_FICCA</name>
<dbReference type="FunFam" id="1.10.600.10:FF:000007">
    <property type="entry name" value="Isoprene synthase, chloroplastic"/>
    <property type="match status" value="1"/>
</dbReference>
<dbReference type="InterPro" id="IPR044814">
    <property type="entry name" value="Terpene_cyclase_plant_C1"/>
</dbReference>
<dbReference type="CDD" id="cd00684">
    <property type="entry name" value="Terpene_cyclase_plant_C1"/>
    <property type="match status" value="1"/>
</dbReference>
<sequence length="573" mass="66590">MAIHHFSSLPISACNFISKPREFTGPILSIARLKSGTNPSVLSNASRSVKCIVHERVSEGKDIIARRSANYQPPIWHFNFVQSLKSEYVQGGAFVKRVENLKEEVREMLKRLKDDPLAQLQHIDILQRLGLSYHFEEEIKKVFNAFWDERGNFSAGTSDNNIIAMLSLYEASFHSIKGEGLLEEARNFTTKFLEEYVKSNEDQNGFLSFLVNHALELPLHWRMPRLESRWFIDVFERRQEMNPSLLELAKLDFNIVQATHQEDLKHVSRWWRGTGLGEKLDFARDRVMENFMWTVGVAFEPQFGKFRRISTKIYLLLTVIDDIYDVYGTLDDLELFTDAVERWNINAMDQLPEYMRMCFFALHNTINDMAFVVLKEQGFNIIKYIKKVWTDLCEAYLLEAKWYYSGYTPNLQEYIENAWISVTVPVMLVHAYFLIENPITKEALDCLEEYPSIIRQSSILIRFADDLGTASDEIKRGDVPKSIQCYMHEAGVSEEKAHRHIKLLISETWKDVNEDRLIAESPFSNRFIESAANLARVAQCMYLYGDGHASQDRETQERVLSLFVNPIPLNQEK</sequence>
<feature type="domain" description="Terpene synthase N-terminal" evidence="5">
    <location>
        <begin position="141"/>
        <end position="215"/>
    </location>
</feature>
<evidence type="ECO:0000259" key="5">
    <source>
        <dbReference type="Pfam" id="PF01397"/>
    </source>
</evidence>
<dbReference type="InterPro" id="IPR050148">
    <property type="entry name" value="Terpene_synthase-like"/>
</dbReference>
<evidence type="ECO:0000256" key="1">
    <source>
        <dbReference type="ARBA" id="ARBA00001946"/>
    </source>
</evidence>
<comment type="cofactor">
    <cofactor evidence="1">
        <name>Mg(2+)</name>
        <dbReference type="ChEBI" id="CHEBI:18420"/>
    </cofactor>
</comment>
<keyword evidence="3" id="KW-0460">Magnesium</keyword>
<dbReference type="InterPro" id="IPR008949">
    <property type="entry name" value="Isoprenoid_synthase_dom_sf"/>
</dbReference>
<dbReference type="PANTHER" id="PTHR31225:SF9">
    <property type="entry name" value="TERPENE SYNTHASE 10"/>
    <property type="match status" value="1"/>
</dbReference>
<dbReference type="SFLD" id="SFLDG01019">
    <property type="entry name" value="Terpene_Cyclase_Like_1_C_Termi"/>
    <property type="match status" value="1"/>
</dbReference>
<protein>
    <submittedName>
        <fullName evidence="7">Uncharacterized protein</fullName>
    </submittedName>
</protein>
<dbReference type="Gene3D" id="1.10.600.10">
    <property type="entry name" value="Farnesyl Diphosphate Synthase"/>
    <property type="match status" value="1"/>
</dbReference>
<dbReference type="InterPro" id="IPR005630">
    <property type="entry name" value="Terpene_synthase_metal-bd"/>
</dbReference>
<keyword evidence="2" id="KW-0479">Metal-binding</keyword>
<reference evidence="7" key="1">
    <citation type="submission" date="2023-07" db="EMBL/GenBank/DDBJ databases">
        <title>draft genome sequence of fig (Ficus carica).</title>
        <authorList>
            <person name="Takahashi T."/>
            <person name="Nishimura K."/>
        </authorList>
    </citation>
    <scope>NUCLEOTIDE SEQUENCE</scope>
</reference>
<dbReference type="Gene3D" id="1.50.10.130">
    <property type="entry name" value="Terpene synthase, N-terminal domain"/>
    <property type="match status" value="2"/>
</dbReference>
<dbReference type="InterPro" id="IPR036965">
    <property type="entry name" value="Terpene_synth_N_sf"/>
</dbReference>
<evidence type="ECO:0000256" key="2">
    <source>
        <dbReference type="ARBA" id="ARBA00022723"/>
    </source>
</evidence>
<dbReference type="GO" id="GO:0016102">
    <property type="term" value="P:diterpenoid biosynthetic process"/>
    <property type="evidence" value="ECO:0007669"/>
    <property type="project" value="InterPro"/>
</dbReference>
<dbReference type="Pfam" id="PF03936">
    <property type="entry name" value="Terpene_synth_C"/>
    <property type="match status" value="1"/>
</dbReference>
<evidence type="ECO:0000259" key="6">
    <source>
        <dbReference type="Pfam" id="PF03936"/>
    </source>
</evidence>
<keyword evidence="8" id="KW-1185">Reference proteome</keyword>
<evidence type="ECO:0000313" key="7">
    <source>
        <dbReference type="EMBL" id="GMN68457.1"/>
    </source>
</evidence>
<evidence type="ECO:0000256" key="3">
    <source>
        <dbReference type="ARBA" id="ARBA00022842"/>
    </source>
</evidence>
<keyword evidence="4" id="KW-0456">Lyase</keyword>
<evidence type="ECO:0000313" key="8">
    <source>
        <dbReference type="Proteomes" id="UP001187192"/>
    </source>
</evidence>
<dbReference type="SFLD" id="SFLDG01604">
    <property type="entry name" value="Terpene_Cyclase_Like_1_C_Termi"/>
    <property type="match status" value="1"/>
</dbReference>
<dbReference type="InterPro" id="IPR034741">
    <property type="entry name" value="Terpene_cyclase-like_1_C"/>
</dbReference>
<dbReference type="PANTHER" id="PTHR31225">
    <property type="entry name" value="OS04G0344100 PROTEIN-RELATED"/>
    <property type="match status" value="1"/>
</dbReference>
<comment type="caution">
    <text evidence="7">The sequence shown here is derived from an EMBL/GenBank/DDBJ whole genome shotgun (WGS) entry which is preliminary data.</text>
</comment>
<gene>
    <name evidence="7" type="ORF">TIFTF001_037514</name>
</gene>
<dbReference type="GO" id="GO:0000287">
    <property type="term" value="F:magnesium ion binding"/>
    <property type="evidence" value="ECO:0007669"/>
    <property type="project" value="InterPro"/>
</dbReference>
<accession>A0AA88E5G1</accession>
<feature type="domain" description="Terpene synthase metal-binding" evidence="6">
    <location>
        <begin position="274"/>
        <end position="511"/>
    </location>
</feature>